<keyword evidence="4" id="KW-1185">Reference proteome</keyword>
<keyword evidence="2" id="KW-1133">Transmembrane helix</keyword>
<gene>
    <name evidence="3" type="ORF">HGA07_19645</name>
</gene>
<keyword evidence="2" id="KW-0812">Transmembrane</keyword>
<reference evidence="3 4" key="1">
    <citation type="submission" date="2020-04" db="EMBL/GenBank/DDBJ databases">
        <title>MicrobeNet Type strains.</title>
        <authorList>
            <person name="Nicholson A.C."/>
        </authorList>
    </citation>
    <scope>NUCLEOTIDE SEQUENCE [LARGE SCALE GENOMIC DNA]</scope>
    <source>
        <strain evidence="3 4">DSM 44445</strain>
    </source>
</reference>
<dbReference type="Proteomes" id="UP000523447">
    <property type="component" value="Unassembled WGS sequence"/>
</dbReference>
<accession>A0A7X6M1Q9</accession>
<dbReference type="EMBL" id="JAAXPE010000022">
    <property type="protein sequence ID" value="NKY87835.1"/>
    <property type="molecule type" value="Genomic_DNA"/>
</dbReference>
<dbReference type="InterPro" id="IPR022062">
    <property type="entry name" value="DUF3618"/>
</dbReference>
<dbReference type="AlphaFoldDB" id="A0A7X6M1Q9"/>
<evidence type="ECO:0000313" key="3">
    <source>
        <dbReference type="EMBL" id="NKY87835.1"/>
    </source>
</evidence>
<dbReference type="Pfam" id="PF12277">
    <property type="entry name" value="DUF3618"/>
    <property type="match status" value="1"/>
</dbReference>
<name>A0A7X6M1Q9_9NOCA</name>
<feature type="region of interest" description="Disordered" evidence="1">
    <location>
        <begin position="1"/>
        <end position="24"/>
    </location>
</feature>
<evidence type="ECO:0000313" key="4">
    <source>
        <dbReference type="Proteomes" id="UP000523447"/>
    </source>
</evidence>
<dbReference type="RefSeq" id="WP_040724468.1">
    <property type="nucleotide sequence ID" value="NZ_CAWPHS010000015.1"/>
</dbReference>
<evidence type="ECO:0000256" key="2">
    <source>
        <dbReference type="SAM" id="Phobius"/>
    </source>
</evidence>
<keyword evidence="2" id="KW-0472">Membrane</keyword>
<organism evidence="3 4">
    <name type="scientific">Nocardia veterana</name>
    <dbReference type="NCBI Taxonomy" id="132249"/>
    <lineage>
        <taxon>Bacteria</taxon>
        <taxon>Bacillati</taxon>
        <taxon>Actinomycetota</taxon>
        <taxon>Actinomycetes</taxon>
        <taxon>Mycobacteriales</taxon>
        <taxon>Nocardiaceae</taxon>
        <taxon>Nocardia</taxon>
    </lineage>
</organism>
<comment type="caution">
    <text evidence="3">The sequence shown here is derived from an EMBL/GenBank/DDBJ whole genome shotgun (WGS) entry which is preliminary data.</text>
</comment>
<sequence length="103" mass="11097">MSQSGNGRSSVSHPGTAIPSDPEALRYDRDLTRAELSETVAALTAKLDVPARARDRMHRSAQIAQGNADRAAQLARQIPLPAVGLTVISALAVLWIVRRRRSS</sequence>
<feature type="compositionally biased region" description="Polar residues" evidence="1">
    <location>
        <begin position="1"/>
        <end position="13"/>
    </location>
</feature>
<evidence type="ECO:0000256" key="1">
    <source>
        <dbReference type="SAM" id="MobiDB-lite"/>
    </source>
</evidence>
<protein>
    <submittedName>
        <fullName evidence="3">DUF3618 domain-containing protein</fullName>
    </submittedName>
</protein>
<proteinExistence type="predicted"/>
<feature type="transmembrane region" description="Helical" evidence="2">
    <location>
        <begin position="78"/>
        <end position="97"/>
    </location>
</feature>